<dbReference type="SUPFAM" id="SSF53474">
    <property type="entry name" value="alpha/beta-Hydrolases"/>
    <property type="match status" value="1"/>
</dbReference>
<feature type="transmembrane region" description="Helical" evidence="2">
    <location>
        <begin position="118"/>
        <end position="139"/>
    </location>
</feature>
<name>A0AAD5H3W6_9CHLO</name>
<evidence type="ECO:0000313" key="5">
    <source>
        <dbReference type="Proteomes" id="UP001205105"/>
    </source>
</evidence>
<keyword evidence="2" id="KW-1133">Transmembrane helix</keyword>
<dbReference type="AlphaFoldDB" id="A0AAD5H3W6"/>
<dbReference type="Proteomes" id="UP001205105">
    <property type="component" value="Unassembled WGS sequence"/>
</dbReference>
<evidence type="ECO:0000256" key="2">
    <source>
        <dbReference type="SAM" id="Phobius"/>
    </source>
</evidence>
<proteinExistence type="predicted"/>
<feature type="transmembrane region" description="Helical" evidence="2">
    <location>
        <begin position="347"/>
        <end position="370"/>
    </location>
</feature>
<dbReference type="PANTHER" id="PTHR45856:SF24">
    <property type="entry name" value="FUNGAL LIPASE-LIKE DOMAIN-CONTAINING PROTEIN"/>
    <property type="match status" value="1"/>
</dbReference>
<feature type="transmembrane region" description="Helical" evidence="2">
    <location>
        <begin position="82"/>
        <end position="106"/>
    </location>
</feature>
<dbReference type="InterPro" id="IPR029058">
    <property type="entry name" value="AB_hydrolase_fold"/>
</dbReference>
<feature type="transmembrane region" description="Helical" evidence="2">
    <location>
        <begin position="159"/>
        <end position="183"/>
    </location>
</feature>
<dbReference type="Gene3D" id="3.40.50.1820">
    <property type="entry name" value="alpha/beta hydrolase"/>
    <property type="match status" value="1"/>
</dbReference>
<feature type="domain" description="Fungal lipase-type" evidence="3">
    <location>
        <begin position="558"/>
        <end position="697"/>
    </location>
</feature>
<feature type="compositionally biased region" description="Low complexity" evidence="1">
    <location>
        <begin position="12"/>
        <end position="29"/>
    </location>
</feature>
<dbReference type="PANTHER" id="PTHR45856">
    <property type="entry name" value="ALPHA/BETA-HYDROLASES SUPERFAMILY PROTEIN"/>
    <property type="match status" value="1"/>
</dbReference>
<accession>A0AAD5H3W6</accession>
<sequence>MPAEPPDGQPDAPNGAATAQPAAAAAAAAAPPPPPLKVDGDVKPLGSAELEKKNSMYTKAEEAARRRVTLRVDVATKRQARLLTWSVILLNLMFCLAAVALLSVQGSVKTLQDLQRQYTAELVLCCICLAILLGCLLMVLSGMARVKRSGQAFTRRQRYFFNTSTLLLGIVITYTTFYTAAVADVLSEPDCGYPWVPLAVLDFLRRIAFPFAMLYMLARLHNMQLWRGKGALDADPDRMLMADQPWQARARAHVVVLCLWALLVAAAAMAMVGRLRLNNAGAFRAFEGGCSTQISTIQCGKPPLAEAGAIVSLVVVVLFLFIWWWYARKALIDHRSLPYSRYKDTQIFVRVQLRTIGPVQFALFLSTVLLEVVPTLQSDCVAAVNSQMGNLPLELSLTLAATVLTILYSPTSSAWDSPLVQAFLQEFSWTQAAVPADLARRNALLAASEAATAAGEQGMLNEVTGFMRKGFGALAQVQDRDAAAAQLAKEPIFVMETALRMFYWCRLAYRDDEQLDYKHVNIQHAMELFGLDQWEKILDPDTDTHAVLAWSVAKQQAVIAFRGTSSMENVMTDIKAWPVLHQPERKYKGRTVRCHAGFYKAWLSGGFSEKVLKRLRELDDQVEGHMRFWVTGHSLGGALAVLATSAIRRQHPDSEITTYTLGCPRVFNSAGAKEFNAGVPDCWSIINGTDPVAWIPKWGFKRVGQRVNLDAAGNLVLRPTYFELSVVQRGANPKHHMTGAYALSLATFMKNQFSASRWLPGGAQGVTALTSAMDVGTNLVLTNMSLDALKDPALLPESIEALEAKQAKEASKKAAAAAPARSKSIGCCGA</sequence>
<feature type="region of interest" description="Disordered" evidence="1">
    <location>
        <begin position="1"/>
        <end position="43"/>
    </location>
</feature>
<keyword evidence="5" id="KW-1185">Reference proteome</keyword>
<dbReference type="InterPro" id="IPR002921">
    <property type="entry name" value="Fungal_lipase-type"/>
</dbReference>
<dbReference type="GO" id="GO:0006629">
    <property type="term" value="P:lipid metabolic process"/>
    <property type="evidence" value="ECO:0007669"/>
    <property type="project" value="InterPro"/>
</dbReference>
<feature type="transmembrane region" description="Helical" evidence="2">
    <location>
        <begin position="307"/>
        <end position="326"/>
    </location>
</feature>
<comment type="caution">
    <text evidence="4">The sequence shown here is derived from an EMBL/GenBank/DDBJ whole genome shotgun (WGS) entry which is preliminary data.</text>
</comment>
<keyword evidence="2" id="KW-0812">Transmembrane</keyword>
<dbReference type="Pfam" id="PF01764">
    <property type="entry name" value="Lipase_3"/>
    <property type="match status" value="1"/>
</dbReference>
<organism evidence="4 5">
    <name type="scientific">Chlorella ohadii</name>
    <dbReference type="NCBI Taxonomy" id="2649997"/>
    <lineage>
        <taxon>Eukaryota</taxon>
        <taxon>Viridiplantae</taxon>
        <taxon>Chlorophyta</taxon>
        <taxon>core chlorophytes</taxon>
        <taxon>Trebouxiophyceae</taxon>
        <taxon>Chlorellales</taxon>
        <taxon>Chlorellaceae</taxon>
        <taxon>Chlorella clade</taxon>
        <taxon>Chlorella</taxon>
    </lineage>
</organism>
<protein>
    <recommendedName>
        <fullName evidence="3">Fungal lipase-type domain-containing protein</fullName>
    </recommendedName>
</protein>
<evidence type="ECO:0000256" key="1">
    <source>
        <dbReference type="SAM" id="MobiDB-lite"/>
    </source>
</evidence>
<feature type="transmembrane region" description="Helical" evidence="2">
    <location>
        <begin position="254"/>
        <end position="273"/>
    </location>
</feature>
<keyword evidence="2" id="KW-0472">Membrane</keyword>
<evidence type="ECO:0000259" key="3">
    <source>
        <dbReference type="Pfam" id="PF01764"/>
    </source>
</evidence>
<dbReference type="CDD" id="cd00519">
    <property type="entry name" value="Lipase_3"/>
    <property type="match status" value="1"/>
</dbReference>
<gene>
    <name evidence="4" type="ORF">COHA_003453</name>
</gene>
<dbReference type="InterPro" id="IPR051218">
    <property type="entry name" value="Sec_MonoDiacylglyc_Lipase"/>
</dbReference>
<feature type="transmembrane region" description="Helical" evidence="2">
    <location>
        <begin position="195"/>
        <end position="217"/>
    </location>
</feature>
<evidence type="ECO:0000313" key="4">
    <source>
        <dbReference type="EMBL" id="KAI7842946.1"/>
    </source>
</evidence>
<reference evidence="4" key="1">
    <citation type="submission" date="2020-11" db="EMBL/GenBank/DDBJ databases">
        <title>Chlorella ohadii genome sequencing and assembly.</title>
        <authorList>
            <person name="Murik O."/>
            <person name="Treves H."/>
            <person name="Kedem I."/>
            <person name="Shotland Y."/>
            <person name="Kaplan A."/>
        </authorList>
    </citation>
    <scope>NUCLEOTIDE SEQUENCE</scope>
    <source>
        <strain evidence="4">1</strain>
    </source>
</reference>
<dbReference type="EMBL" id="JADXDR010000046">
    <property type="protein sequence ID" value="KAI7842946.1"/>
    <property type="molecule type" value="Genomic_DNA"/>
</dbReference>